<comment type="caution">
    <text evidence="1">The sequence shown here is derived from an EMBL/GenBank/DDBJ whole genome shotgun (WGS) entry which is preliminary data.</text>
</comment>
<gene>
    <name evidence="1" type="ORF">NXF25_021093</name>
</gene>
<organism evidence="1 2">
    <name type="scientific">Crotalus adamanteus</name>
    <name type="common">Eastern diamondback rattlesnake</name>
    <dbReference type="NCBI Taxonomy" id="8729"/>
    <lineage>
        <taxon>Eukaryota</taxon>
        <taxon>Metazoa</taxon>
        <taxon>Chordata</taxon>
        <taxon>Craniata</taxon>
        <taxon>Vertebrata</taxon>
        <taxon>Euteleostomi</taxon>
        <taxon>Lepidosauria</taxon>
        <taxon>Squamata</taxon>
        <taxon>Bifurcata</taxon>
        <taxon>Unidentata</taxon>
        <taxon>Episquamata</taxon>
        <taxon>Toxicofera</taxon>
        <taxon>Serpentes</taxon>
        <taxon>Colubroidea</taxon>
        <taxon>Viperidae</taxon>
        <taxon>Crotalinae</taxon>
        <taxon>Crotalus</taxon>
    </lineage>
</organism>
<dbReference type="Proteomes" id="UP001474421">
    <property type="component" value="Unassembled WGS sequence"/>
</dbReference>
<protein>
    <submittedName>
        <fullName evidence="1">Uncharacterized protein</fullName>
    </submittedName>
</protein>
<dbReference type="AlphaFoldDB" id="A0AAW1B770"/>
<name>A0AAW1B770_CROAD</name>
<dbReference type="EMBL" id="JAOTOJ010000008">
    <property type="protein sequence ID" value="KAK9397732.1"/>
    <property type="molecule type" value="Genomic_DNA"/>
</dbReference>
<keyword evidence="2" id="KW-1185">Reference proteome</keyword>
<sequence>MAVGHTLPPSLPKQRLSWWLSISPLTNENLLMSGLDFMMSVRPGSGDGLMNPLITTNPG</sequence>
<evidence type="ECO:0000313" key="1">
    <source>
        <dbReference type="EMBL" id="KAK9397732.1"/>
    </source>
</evidence>
<reference evidence="1 2" key="1">
    <citation type="journal article" date="2024" name="Proc. Natl. Acad. Sci. U.S.A.">
        <title>The genetic regulatory architecture and epigenomic basis for age-related changes in rattlesnake venom.</title>
        <authorList>
            <person name="Hogan M.P."/>
            <person name="Holding M.L."/>
            <person name="Nystrom G.S."/>
            <person name="Colston T.J."/>
            <person name="Bartlett D.A."/>
            <person name="Mason A.J."/>
            <person name="Ellsworth S.A."/>
            <person name="Rautsaw R.M."/>
            <person name="Lawrence K.C."/>
            <person name="Strickland J.L."/>
            <person name="He B."/>
            <person name="Fraser P."/>
            <person name="Margres M.J."/>
            <person name="Gilbert D.M."/>
            <person name="Gibbs H.L."/>
            <person name="Parkinson C.L."/>
            <person name="Rokyta D.R."/>
        </authorList>
    </citation>
    <scope>NUCLEOTIDE SEQUENCE [LARGE SCALE GENOMIC DNA]</scope>
    <source>
        <strain evidence="1">DRR0105</strain>
    </source>
</reference>
<proteinExistence type="predicted"/>
<evidence type="ECO:0000313" key="2">
    <source>
        <dbReference type="Proteomes" id="UP001474421"/>
    </source>
</evidence>
<accession>A0AAW1B770</accession>